<keyword evidence="2" id="KW-1185">Reference proteome</keyword>
<dbReference type="Proteomes" id="UP001055811">
    <property type="component" value="Linkage Group LG03"/>
</dbReference>
<evidence type="ECO:0000313" key="2">
    <source>
        <dbReference type="Proteomes" id="UP001055811"/>
    </source>
</evidence>
<gene>
    <name evidence="1" type="ORF">L2E82_16385</name>
</gene>
<reference evidence="1 2" key="2">
    <citation type="journal article" date="2022" name="Mol. Ecol. Resour.">
        <title>The genomes of chicory, endive, great burdock and yacon provide insights into Asteraceae paleo-polyploidization history and plant inulin production.</title>
        <authorList>
            <person name="Fan W."/>
            <person name="Wang S."/>
            <person name="Wang H."/>
            <person name="Wang A."/>
            <person name="Jiang F."/>
            <person name="Liu H."/>
            <person name="Zhao H."/>
            <person name="Xu D."/>
            <person name="Zhang Y."/>
        </authorList>
    </citation>
    <scope>NUCLEOTIDE SEQUENCE [LARGE SCALE GENOMIC DNA]</scope>
    <source>
        <strain evidence="2">cv. Punajuju</strain>
        <tissue evidence="1">Leaves</tissue>
    </source>
</reference>
<name>A0ACB9F6L4_CICIN</name>
<comment type="caution">
    <text evidence="1">The sequence shown here is derived from an EMBL/GenBank/DDBJ whole genome shotgun (WGS) entry which is preliminary data.</text>
</comment>
<reference evidence="2" key="1">
    <citation type="journal article" date="2022" name="Mol. Ecol. Resour.">
        <title>The genomes of chicory, endive, great burdock and yacon provide insights into Asteraceae palaeo-polyploidization history and plant inulin production.</title>
        <authorList>
            <person name="Fan W."/>
            <person name="Wang S."/>
            <person name="Wang H."/>
            <person name="Wang A."/>
            <person name="Jiang F."/>
            <person name="Liu H."/>
            <person name="Zhao H."/>
            <person name="Xu D."/>
            <person name="Zhang Y."/>
        </authorList>
    </citation>
    <scope>NUCLEOTIDE SEQUENCE [LARGE SCALE GENOMIC DNA]</scope>
    <source>
        <strain evidence="2">cv. Punajuju</strain>
    </source>
</reference>
<protein>
    <submittedName>
        <fullName evidence="1">Uncharacterized protein</fullName>
    </submittedName>
</protein>
<sequence>MCKSSMVTNESLVLEFKLIPFVLTRRVSCVAMLLVMEMKQQNQLLVAALPKSMVSSRVFLGLPVEFQVEIPYGVPSAAM</sequence>
<proteinExistence type="predicted"/>
<accession>A0ACB9F6L4</accession>
<dbReference type="EMBL" id="CM042011">
    <property type="protein sequence ID" value="KAI3766331.1"/>
    <property type="molecule type" value="Genomic_DNA"/>
</dbReference>
<evidence type="ECO:0000313" key="1">
    <source>
        <dbReference type="EMBL" id="KAI3766331.1"/>
    </source>
</evidence>
<organism evidence="1 2">
    <name type="scientific">Cichorium intybus</name>
    <name type="common">Chicory</name>
    <dbReference type="NCBI Taxonomy" id="13427"/>
    <lineage>
        <taxon>Eukaryota</taxon>
        <taxon>Viridiplantae</taxon>
        <taxon>Streptophyta</taxon>
        <taxon>Embryophyta</taxon>
        <taxon>Tracheophyta</taxon>
        <taxon>Spermatophyta</taxon>
        <taxon>Magnoliopsida</taxon>
        <taxon>eudicotyledons</taxon>
        <taxon>Gunneridae</taxon>
        <taxon>Pentapetalae</taxon>
        <taxon>asterids</taxon>
        <taxon>campanulids</taxon>
        <taxon>Asterales</taxon>
        <taxon>Asteraceae</taxon>
        <taxon>Cichorioideae</taxon>
        <taxon>Cichorieae</taxon>
        <taxon>Cichoriinae</taxon>
        <taxon>Cichorium</taxon>
    </lineage>
</organism>